<keyword evidence="3 6" id="KW-0812">Transmembrane</keyword>
<dbReference type="AlphaFoldDB" id="A0A1I1QA04"/>
<dbReference type="PANTHER" id="PTHR21716">
    <property type="entry name" value="TRANSMEMBRANE PROTEIN"/>
    <property type="match status" value="1"/>
</dbReference>
<dbReference type="Proteomes" id="UP000198611">
    <property type="component" value="Unassembled WGS sequence"/>
</dbReference>
<feature type="transmembrane region" description="Helical" evidence="6">
    <location>
        <begin position="57"/>
        <end position="80"/>
    </location>
</feature>
<keyword evidence="4 6" id="KW-1133">Transmembrane helix</keyword>
<dbReference type="Pfam" id="PF01594">
    <property type="entry name" value="AI-2E_transport"/>
    <property type="match status" value="1"/>
</dbReference>
<name>A0A1I1QA04_9GAMM</name>
<protein>
    <submittedName>
        <fullName evidence="7">Predicted PurR-regulated permease PerM</fullName>
    </submittedName>
</protein>
<dbReference type="GO" id="GO:0016020">
    <property type="term" value="C:membrane"/>
    <property type="evidence" value="ECO:0007669"/>
    <property type="project" value="UniProtKB-SubCell"/>
</dbReference>
<proteinExistence type="inferred from homology"/>
<evidence type="ECO:0000256" key="2">
    <source>
        <dbReference type="ARBA" id="ARBA00009773"/>
    </source>
</evidence>
<accession>A0A1I1QA04</accession>
<evidence type="ECO:0000313" key="7">
    <source>
        <dbReference type="EMBL" id="SFD18895.1"/>
    </source>
</evidence>
<feature type="transmembrane region" description="Helical" evidence="6">
    <location>
        <begin position="225"/>
        <end position="254"/>
    </location>
</feature>
<dbReference type="EMBL" id="FOMJ01000002">
    <property type="protein sequence ID" value="SFD18895.1"/>
    <property type="molecule type" value="Genomic_DNA"/>
</dbReference>
<feature type="transmembrane region" description="Helical" evidence="6">
    <location>
        <begin position="195"/>
        <end position="218"/>
    </location>
</feature>
<evidence type="ECO:0000256" key="3">
    <source>
        <dbReference type="ARBA" id="ARBA00022692"/>
    </source>
</evidence>
<evidence type="ECO:0000256" key="1">
    <source>
        <dbReference type="ARBA" id="ARBA00004141"/>
    </source>
</evidence>
<keyword evidence="5 6" id="KW-0472">Membrane</keyword>
<evidence type="ECO:0000256" key="6">
    <source>
        <dbReference type="SAM" id="Phobius"/>
    </source>
</evidence>
<dbReference type="InterPro" id="IPR002549">
    <property type="entry name" value="AI-2E-like"/>
</dbReference>
<keyword evidence="8" id="KW-1185">Reference proteome</keyword>
<comment type="subcellular location">
    <subcellularLocation>
        <location evidence="1">Membrane</location>
        <topology evidence="1">Multi-pass membrane protein</topology>
    </subcellularLocation>
</comment>
<evidence type="ECO:0000256" key="5">
    <source>
        <dbReference type="ARBA" id="ARBA00023136"/>
    </source>
</evidence>
<comment type="similarity">
    <text evidence="2">Belongs to the autoinducer-2 exporter (AI-2E) (TC 2.A.86) family.</text>
</comment>
<dbReference type="PANTHER" id="PTHR21716:SF64">
    <property type="entry name" value="AI-2 TRANSPORT PROTEIN TQSA"/>
    <property type="match status" value="1"/>
</dbReference>
<feature type="transmembrane region" description="Helical" evidence="6">
    <location>
        <begin position="140"/>
        <end position="160"/>
    </location>
</feature>
<dbReference type="GO" id="GO:0055085">
    <property type="term" value="P:transmembrane transport"/>
    <property type="evidence" value="ECO:0007669"/>
    <property type="project" value="TreeGrafter"/>
</dbReference>
<dbReference type="STRING" id="1123397.SAMN05660831_01069"/>
<sequence>MMDNRALVPLAIALILAGLLWLLAPVLTPFAAAALLAYLGDPLVDRLEARRVPRTLGVVLVFLLLAGAVLAAVMVILPLAGEQLWRLLERLPGWLEQAQARFPILAELDLTRLVELAREHWQAAGGWAQTVLASASRSGLALLAWLANLLLIPVLTFYLLRDWDNLVARIRELLPRPWEPLIVDLTRDADEALGAFLRGQVSVMLALAAVYAGGLWALGINAPILIGLLAGLVSFIPYLGLVVGIAVAGLVAWFQFQEVWALLGVAAVFGIGQVLETAVFTPWFVGDRIGLHPVAVIFAVLAGGQLFGFVGMLLALPAAAVIAVLLRHAHQRYLESEAYAGE</sequence>
<evidence type="ECO:0000313" key="8">
    <source>
        <dbReference type="Proteomes" id="UP000198611"/>
    </source>
</evidence>
<evidence type="ECO:0000256" key="4">
    <source>
        <dbReference type="ARBA" id="ARBA00022989"/>
    </source>
</evidence>
<reference evidence="7 8" key="1">
    <citation type="submission" date="2016-10" db="EMBL/GenBank/DDBJ databases">
        <authorList>
            <person name="de Groot N.N."/>
        </authorList>
    </citation>
    <scope>NUCLEOTIDE SEQUENCE [LARGE SCALE GENOMIC DNA]</scope>
    <source>
        <strain evidence="7 8">HL3</strain>
    </source>
</reference>
<organism evidence="7 8">
    <name type="scientific">Thiohalospira halophila DSM 15071</name>
    <dbReference type="NCBI Taxonomy" id="1123397"/>
    <lineage>
        <taxon>Bacteria</taxon>
        <taxon>Pseudomonadati</taxon>
        <taxon>Pseudomonadota</taxon>
        <taxon>Gammaproteobacteria</taxon>
        <taxon>Thiohalospirales</taxon>
        <taxon>Thiohalospiraceae</taxon>
        <taxon>Thiohalospira</taxon>
    </lineage>
</organism>
<gene>
    <name evidence="7" type="ORF">SAMN05660831_01069</name>
</gene>
<feature type="transmembrane region" description="Helical" evidence="6">
    <location>
        <begin position="297"/>
        <end position="326"/>
    </location>
</feature>
<feature type="transmembrane region" description="Helical" evidence="6">
    <location>
        <begin position="260"/>
        <end position="285"/>
    </location>
</feature>